<dbReference type="PANTHER" id="PTHR43603:SF1">
    <property type="entry name" value="ZINC-REGULATED GTPASE METALLOPROTEIN ACTIVATOR 1"/>
    <property type="match status" value="1"/>
</dbReference>
<evidence type="ECO:0000256" key="4">
    <source>
        <dbReference type="ARBA" id="ARBA00034320"/>
    </source>
</evidence>
<dbReference type="Proteomes" id="UP001157974">
    <property type="component" value="Unassembled WGS sequence"/>
</dbReference>
<gene>
    <name evidence="9" type="ORF">NDN08_006950</name>
</gene>
<feature type="signal peptide" evidence="7">
    <location>
        <begin position="1"/>
        <end position="17"/>
    </location>
</feature>
<comment type="catalytic activity">
    <reaction evidence="5">
        <text>GTP + H2O = GDP + phosphate + H(+)</text>
        <dbReference type="Rhea" id="RHEA:19669"/>
        <dbReference type="ChEBI" id="CHEBI:15377"/>
        <dbReference type="ChEBI" id="CHEBI:15378"/>
        <dbReference type="ChEBI" id="CHEBI:37565"/>
        <dbReference type="ChEBI" id="CHEBI:43474"/>
        <dbReference type="ChEBI" id="CHEBI:58189"/>
    </reaction>
    <physiologicalReaction direction="left-to-right" evidence="5">
        <dbReference type="Rhea" id="RHEA:19670"/>
    </physiologicalReaction>
</comment>
<feature type="domain" description="CobW C-terminal" evidence="8">
    <location>
        <begin position="962"/>
        <end position="1052"/>
    </location>
</feature>
<dbReference type="Gene3D" id="3.40.50.300">
    <property type="entry name" value="P-loop containing nucleotide triphosphate hydrolases"/>
    <property type="match status" value="2"/>
</dbReference>
<dbReference type="CDD" id="cd03112">
    <property type="entry name" value="CobW-like"/>
    <property type="match status" value="1"/>
</dbReference>
<dbReference type="InterPro" id="IPR027417">
    <property type="entry name" value="P-loop_NTPase"/>
</dbReference>
<keyword evidence="10" id="KW-1185">Reference proteome</keyword>
<evidence type="ECO:0000256" key="3">
    <source>
        <dbReference type="ARBA" id="ARBA00023186"/>
    </source>
</evidence>
<dbReference type="PANTHER" id="PTHR43603">
    <property type="entry name" value="COBW DOMAIN-CONTAINING PROTEIN DDB_G0274527"/>
    <property type="match status" value="1"/>
</dbReference>
<dbReference type="AlphaFoldDB" id="A0AAV8UMY4"/>
<feature type="domain" description="CobW C-terminal" evidence="8">
    <location>
        <begin position="423"/>
        <end position="538"/>
    </location>
</feature>
<feature type="region of interest" description="Disordered" evidence="6">
    <location>
        <begin position="575"/>
        <end position="621"/>
    </location>
</feature>
<feature type="region of interest" description="Disordered" evidence="6">
    <location>
        <begin position="183"/>
        <end position="231"/>
    </location>
</feature>
<protein>
    <recommendedName>
        <fullName evidence="8">CobW C-terminal domain-containing protein</fullName>
    </recommendedName>
</protein>
<feature type="chain" id="PRO_5043888633" description="CobW C-terminal domain-containing protein" evidence="7">
    <location>
        <begin position="18"/>
        <end position="1056"/>
    </location>
</feature>
<feature type="compositionally biased region" description="Basic and acidic residues" evidence="6">
    <location>
        <begin position="578"/>
        <end position="589"/>
    </location>
</feature>
<dbReference type="Pfam" id="PF02492">
    <property type="entry name" value="cobW"/>
    <property type="match status" value="1"/>
</dbReference>
<feature type="compositionally biased region" description="Basic and acidic residues" evidence="6">
    <location>
        <begin position="217"/>
        <end position="229"/>
    </location>
</feature>
<keyword evidence="1" id="KW-0547">Nucleotide-binding</keyword>
<dbReference type="GO" id="GO:0000166">
    <property type="term" value="F:nucleotide binding"/>
    <property type="evidence" value="ECO:0007669"/>
    <property type="project" value="UniProtKB-KW"/>
</dbReference>
<evidence type="ECO:0000256" key="5">
    <source>
        <dbReference type="ARBA" id="ARBA00049117"/>
    </source>
</evidence>
<dbReference type="InterPro" id="IPR011629">
    <property type="entry name" value="CobW-like_C"/>
</dbReference>
<name>A0AAV8UMY4_9RHOD</name>
<evidence type="ECO:0000256" key="1">
    <source>
        <dbReference type="ARBA" id="ARBA00022741"/>
    </source>
</evidence>
<keyword evidence="7" id="KW-0732">Signal</keyword>
<organism evidence="9 10">
    <name type="scientific">Rhodosorus marinus</name>
    <dbReference type="NCBI Taxonomy" id="101924"/>
    <lineage>
        <taxon>Eukaryota</taxon>
        <taxon>Rhodophyta</taxon>
        <taxon>Stylonematophyceae</taxon>
        <taxon>Stylonematales</taxon>
        <taxon>Stylonemataceae</taxon>
        <taxon>Rhodosorus</taxon>
    </lineage>
</organism>
<reference evidence="9 10" key="1">
    <citation type="journal article" date="2023" name="Nat. Commun.">
        <title>Origin of minicircular mitochondrial genomes in red algae.</title>
        <authorList>
            <person name="Lee Y."/>
            <person name="Cho C.H."/>
            <person name="Lee Y.M."/>
            <person name="Park S.I."/>
            <person name="Yang J.H."/>
            <person name="West J.A."/>
            <person name="Bhattacharya D."/>
            <person name="Yoon H.S."/>
        </authorList>
    </citation>
    <scope>NUCLEOTIDE SEQUENCE [LARGE SCALE GENOMIC DNA]</scope>
    <source>
        <strain evidence="9 10">CCMP1338</strain>
        <tissue evidence="9">Whole cell</tissue>
    </source>
</reference>
<dbReference type="InterPro" id="IPR036627">
    <property type="entry name" value="CobW-likC_sf"/>
</dbReference>
<evidence type="ECO:0000256" key="7">
    <source>
        <dbReference type="SAM" id="SignalP"/>
    </source>
</evidence>
<comment type="similarity">
    <text evidence="4">Belongs to the SIMIBI class G3E GTPase family. ZNG1 subfamily.</text>
</comment>
<dbReference type="InterPro" id="IPR003495">
    <property type="entry name" value="CobW/HypB/UreG_nucleotide-bd"/>
</dbReference>
<dbReference type="Pfam" id="PF07683">
    <property type="entry name" value="CobW_C"/>
    <property type="match status" value="2"/>
</dbReference>
<comment type="caution">
    <text evidence="9">The sequence shown here is derived from an EMBL/GenBank/DDBJ whole genome shotgun (WGS) entry which is preliminary data.</text>
</comment>
<dbReference type="SMART" id="SM00833">
    <property type="entry name" value="CobW_C"/>
    <property type="match status" value="2"/>
</dbReference>
<dbReference type="Gene3D" id="3.30.1220.10">
    <property type="entry name" value="CobW-like, C-terminal domain"/>
    <property type="match status" value="1"/>
</dbReference>
<evidence type="ECO:0000313" key="10">
    <source>
        <dbReference type="Proteomes" id="UP001157974"/>
    </source>
</evidence>
<keyword evidence="2" id="KW-0378">Hydrolase</keyword>
<sequence>MNLLLLVFSFRFAEVKFDGTTFSRTFVWESKAEASGNLVRCIGRTAGCIYRMSNCCNEAAFVTPALGVGRIRGSSFRGLLEQTRRPRRRGQAKPFQRESCGRVSLVSVKRRSVVIACNATQPDVSEKVDENKKEINVVLPSVVPVTVVSGTDDNAKRAFIDQLVTSLPSLRICRVSLSSSNVARQNGEETAVGESSAGSDGENGPAAEGEVDEVAEENGHAEQESEARVPSDTVVDSWHLCQSLPSAMQVLETVSQLDGCDYVILETGSDVSEMKEIASKITILQTARVDAFVTVVNAENFLDDLNISTEGDTVNETGAGQNLQKATSLVTYIESSNIIILTAPNKTATNESLTHVEGLIRSLNSTVNIVELVEASILADEIVNTNMFDMAAFGTAASWKRVLAVKAEAEEKTVRPLTKDLKDCTFLYQGKRPFHPQRFYDNIKDMRTFAGVIRSIGQLWLATRMNYPLAWNQAGGTIALKQGERFWASVPEEKWPGEIRDLVLARWDERFGDRETEIVFVGRNIDKQKLQGLLDSCLLQDEEMVFEKAWESFDDPFVNFVPPEDDIVPIDEEEPEEFDHTADSEEAAKEVPQTSDDPRPEVTESDPSIQARAESDGETEDANIAEELSGSNPRSEEGIVEDVSSVPLELLERISELDLRKAESDLRLNPPRKEYDASDVVIASGDQRVADDILRQIPNRGLAVTVVTGFLGAGKTSLINYILTQNHGMKIAVLVNEFGEIDIDSQLVETEWADDDAILLNNGCICCTINDSFLEAVYRVLRKSSMVDYLIVETTGVADPVPIVNSLMTTDLEELVYVDSIVTLVDAEHYDPRTHMNSDAALSQVAVADIILLSKTDIASEEKVESVVKSINDLRPGARILKSQHGAVPLEMILDVKPKAVSEASEVAGKVLAVYEDEGLDHSDCDHEHGQSNHDHDHDHDHDDDFDHNDESKPTHFETDGFMSTSFQTLEPFDLDLFFARFLDCLPPGVFRSKGLLYFKGYPKRYVFQLSGRRYQFEEDDWPEDVGQSNQVVVIGRDLDIEQLKGMLESCRASAA</sequence>
<accession>A0AAV8UMY4</accession>
<dbReference type="EMBL" id="JAMWBK010000009">
    <property type="protein sequence ID" value="KAJ8902547.1"/>
    <property type="molecule type" value="Genomic_DNA"/>
</dbReference>
<feature type="region of interest" description="Disordered" evidence="6">
    <location>
        <begin position="922"/>
        <end position="955"/>
    </location>
</feature>
<evidence type="ECO:0000256" key="6">
    <source>
        <dbReference type="SAM" id="MobiDB-lite"/>
    </source>
</evidence>
<evidence type="ECO:0000256" key="2">
    <source>
        <dbReference type="ARBA" id="ARBA00022801"/>
    </source>
</evidence>
<proteinExistence type="inferred from homology"/>
<dbReference type="SUPFAM" id="SSF90002">
    <property type="entry name" value="Hypothetical protein YjiA, C-terminal domain"/>
    <property type="match status" value="2"/>
</dbReference>
<dbReference type="GO" id="GO:0016787">
    <property type="term" value="F:hydrolase activity"/>
    <property type="evidence" value="ECO:0007669"/>
    <property type="project" value="UniProtKB-KW"/>
</dbReference>
<dbReference type="SUPFAM" id="SSF52540">
    <property type="entry name" value="P-loop containing nucleoside triphosphate hydrolases"/>
    <property type="match status" value="1"/>
</dbReference>
<keyword evidence="3" id="KW-0143">Chaperone</keyword>
<evidence type="ECO:0000259" key="8">
    <source>
        <dbReference type="SMART" id="SM00833"/>
    </source>
</evidence>
<evidence type="ECO:0000313" key="9">
    <source>
        <dbReference type="EMBL" id="KAJ8902547.1"/>
    </source>
</evidence>
<dbReference type="InterPro" id="IPR051927">
    <property type="entry name" value="Zn_Chap_cDPG_Synth"/>
</dbReference>